<evidence type="ECO:0000313" key="2">
    <source>
        <dbReference type="Proteomes" id="UP000503464"/>
    </source>
</evidence>
<organism evidence="1 2">
    <name type="scientific">Serratia fonticola</name>
    <dbReference type="NCBI Taxonomy" id="47917"/>
    <lineage>
        <taxon>Bacteria</taxon>
        <taxon>Pseudomonadati</taxon>
        <taxon>Pseudomonadota</taxon>
        <taxon>Gammaproteobacteria</taxon>
        <taxon>Enterobacterales</taxon>
        <taxon>Yersiniaceae</taxon>
        <taxon>Serratia</taxon>
    </lineage>
</organism>
<dbReference type="AlphaFoldDB" id="A0AAE7EIP4"/>
<evidence type="ECO:0000313" key="1">
    <source>
        <dbReference type="EMBL" id="QKJ59367.1"/>
    </source>
</evidence>
<accession>A0AAE7EIP4</accession>
<gene>
    <name evidence="1" type="ORF">G9399_14790</name>
</gene>
<sequence length="266" mass="30563">MDWVTIVVSLLSAFVGTFFGTQLIKRANNKKIEGVRDTAISCLEKIKSYCKNENDYQSVQSEFNNAFPIASKRAVLVALHKIGIPIEFAAEQAFNIKFVSFLPEKINKTEIEDMITQIKSGQCDHLFFLDPETYFNEGSVARKKRAVAIKYIEIAIKDSTGKDEETHFLQRFPEGWHTYFSPGEMNVIGVFKKKLCNPYYYKLDGQVKTAELEKLKEEVRLGMWDFYLSWDVEAFDSMNSQRMISEKTAGAIDILMNISPWNTKQN</sequence>
<dbReference type="Proteomes" id="UP000503464">
    <property type="component" value="Chromosome"/>
</dbReference>
<name>A0AAE7EIP4_SERFO</name>
<protein>
    <submittedName>
        <fullName evidence="1">Uncharacterized protein</fullName>
    </submittedName>
</protein>
<reference evidence="2" key="1">
    <citation type="submission" date="2020-03" db="EMBL/GenBank/DDBJ databases">
        <title>Genome sequences of seven Enterobacteriaceae strains isolated from Canadian wastewater treatment facilities.</title>
        <authorList>
            <person name="Huang H."/>
            <person name="Chmara J.T."/>
            <person name="Duceppe M.-O."/>
        </authorList>
    </citation>
    <scope>NUCLEOTIDE SEQUENCE [LARGE SCALE GENOMIC DNA]</scope>
    <source>
        <strain evidence="2">Biosolid 3</strain>
    </source>
</reference>
<dbReference type="RefSeq" id="WP_161712040.1">
    <property type="nucleotide sequence ID" value="NZ_CP054160.3"/>
</dbReference>
<dbReference type="EMBL" id="CP054160">
    <property type="protein sequence ID" value="QKJ59367.1"/>
    <property type="molecule type" value="Genomic_DNA"/>
</dbReference>
<proteinExistence type="predicted"/>